<accession>A0A1B7MHW3</accession>
<protein>
    <recommendedName>
        <fullName evidence="4">P-loop containing nucleoside triphosphate hydrolase protein</fullName>
    </recommendedName>
</protein>
<organism evidence="2 3">
    <name type="scientific">Rhizopogon vinicolor AM-OR11-026</name>
    <dbReference type="NCBI Taxonomy" id="1314800"/>
    <lineage>
        <taxon>Eukaryota</taxon>
        <taxon>Fungi</taxon>
        <taxon>Dikarya</taxon>
        <taxon>Basidiomycota</taxon>
        <taxon>Agaricomycotina</taxon>
        <taxon>Agaricomycetes</taxon>
        <taxon>Agaricomycetidae</taxon>
        <taxon>Boletales</taxon>
        <taxon>Suillineae</taxon>
        <taxon>Rhizopogonaceae</taxon>
        <taxon>Rhizopogon</taxon>
    </lineage>
</organism>
<dbReference type="OrthoDB" id="3156807at2759"/>
<keyword evidence="3" id="KW-1185">Reference proteome</keyword>
<reference evidence="2 3" key="1">
    <citation type="submission" date="2016-06" db="EMBL/GenBank/DDBJ databases">
        <title>Comparative genomics of the ectomycorrhizal sister species Rhizopogon vinicolor and Rhizopogon vesiculosus (Basidiomycota: Boletales) reveals a divergence of the mating type B locus.</title>
        <authorList>
            <consortium name="DOE Joint Genome Institute"/>
            <person name="Mujic A.B."/>
            <person name="Kuo A."/>
            <person name="Tritt A."/>
            <person name="Lipzen A."/>
            <person name="Chen C."/>
            <person name="Johnson J."/>
            <person name="Sharma A."/>
            <person name="Barry K."/>
            <person name="Grigoriev I.V."/>
            <person name="Spatafora J.W."/>
        </authorList>
    </citation>
    <scope>NUCLEOTIDE SEQUENCE [LARGE SCALE GENOMIC DNA]</scope>
    <source>
        <strain evidence="2 3">AM-OR11-026</strain>
    </source>
</reference>
<dbReference type="InterPro" id="IPR039904">
    <property type="entry name" value="TRANK1"/>
</dbReference>
<dbReference type="InParanoid" id="A0A1B7MHW3"/>
<dbReference type="STRING" id="1314800.A0A1B7MHW3"/>
<feature type="region of interest" description="Disordered" evidence="1">
    <location>
        <begin position="248"/>
        <end position="268"/>
    </location>
</feature>
<dbReference type="SUPFAM" id="SSF52540">
    <property type="entry name" value="P-loop containing nucleoside triphosphate hydrolases"/>
    <property type="match status" value="1"/>
</dbReference>
<name>A0A1B7MHW3_9AGAM</name>
<gene>
    <name evidence="2" type="ORF">K503DRAFT_870278</name>
</gene>
<evidence type="ECO:0008006" key="4">
    <source>
        <dbReference type="Google" id="ProtNLM"/>
    </source>
</evidence>
<sequence length="686" mass="77499">MLDLLSKDRIVDTAGLRAAIDALSTVKLAATGPQAVVDYLLSMPEVFAYIISGISNILLSSPPALILTVWDRCDDIISQIMTDFPTKFQEYPSSLASKVLDSLSMYFLALPVESLATEVSRDISRNRGFIEGALPVLCALNTMTFTNEKSFEEDINLYDVDPDDEFIKLKVPQKTRKRNRQKPRETINTALFFKFGVTVPHTSEAATSLTISILAELKEILSFYFSLLRRAELAGNIKASLLSNAGESARDVSPEVSPTEDVESPAQRPSVYPMVQPMKAALYFDNADGFGEWRILISTEGYRNLREYRRADEKIFKIIVKKIKQLSNGHFSGDNQKRLNGPDAGIPIHEAKMTRDLRLVYQVDCVPDHDGESERQVIKVYGIYTHAQLDRIWDALGSHLARRGREYRRRVIFRNKPVIPNDNVILPASFPPAAPEPECTESPPDLSDRDMDHLHSLLVLEKYVAFSQAFLHGLIANQDVHHVFMLTRQEQKIVECTTSSYVLGRSGTGKTTTMLFKILGIQRAWEMNALDMPKPRQIFVTKSRVLATKVEGYFTKLLESLALAGYTLQELAKLKAQSVQEGLVDLDDTPDSHVNIPMRYSELEDKHFPLFITFDRLAKMIAADILSKENPEARDSAELFFNTDDAEMHDSFITYDVFANQYWPHFPQNLTKNLSSVLPFMISIMH</sequence>
<dbReference type="PANTHER" id="PTHR21529">
    <property type="entry name" value="MAMMARY TURMOR VIRUS RECEPTOR HOMOLOG 1, 2 MTVR1, 2"/>
    <property type="match status" value="1"/>
</dbReference>
<evidence type="ECO:0000256" key="1">
    <source>
        <dbReference type="SAM" id="MobiDB-lite"/>
    </source>
</evidence>
<evidence type="ECO:0000313" key="3">
    <source>
        <dbReference type="Proteomes" id="UP000092154"/>
    </source>
</evidence>
<dbReference type="Proteomes" id="UP000092154">
    <property type="component" value="Unassembled WGS sequence"/>
</dbReference>
<evidence type="ECO:0000313" key="2">
    <source>
        <dbReference type="EMBL" id="OAX32193.1"/>
    </source>
</evidence>
<proteinExistence type="predicted"/>
<dbReference type="PANTHER" id="PTHR21529:SF4">
    <property type="entry name" value="TPR AND ANKYRIN REPEAT-CONTAINING PROTEIN 1"/>
    <property type="match status" value="1"/>
</dbReference>
<dbReference type="InterPro" id="IPR027417">
    <property type="entry name" value="P-loop_NTPase"/>
</dbReference>
<dbReference type="AlphaFoldDB" id="A0A1B7MHW3"/>
<dbReference type="EMBL" id="KV449084">
    <property type="protein sequence ID" value="OAX32193.1"/>
    <property type="molecule type" value="Genomic_DNA"/>
</dbReference>